<name>A0A6L8WB46_9PROT</name>
<evidence type="ECO:0000313" key="2">
    <source>
        <dbReference type="Proteomes" id="UP000476030"/>
    </source>
</evidence>
<keyword evidence="2" id="KW-1185">Reference proteome</keyword>
<protein>
    <recommendedName>
        <fullName evidence="3">Dodecin flavoprotein</fullName>
    </recommendedName>
</protein>
<dbReference type="AlphaFoldDB" id="A0A6L8WB46"/>
<dbReference type="Pfam" id="PF07311">
    <property type="entry name" value="Dodecin"/>
    <property type="match status" value="1"/>
</dbReference>
<dbReference type="InterPro" id="IPR036694">
    <property type="entry name" value="Dodecin-like_sf"/>
</dbReference>
<sequence length="69" mass="8040">MPDNIYSVTELVGSSTKSIEDAIEQAIKRASKTIRNLDWFETKEIRGHIKEDKIVHYQVVLKIGFRYDD</sequence>
<dbReference type="EMBL" id="WTUW01000002">
    <property type="protein sequence ID" value="MZR31680.1"/>
    <property type="molecule type" value="Genomic_DNA"/>
</dbReference>
<dbReference type="SUPFAM" id="SSF89807">
    <property type="entry name" value="Dodecin-like"/>
    <property type="match status" value="1"/>
</dbReference>
<dbReference type="NCBIfam" id="NF043052">
    <property type="entry name" value="DodecBact"/>
    <property type="match status" value="1"/>
</dbReference>
<reference evidence="1 2" key="1">
    <citation type="submission" date="2019-12" db="EMBL/GenBank/DDBJ databases">
        <title>Snethiella sp. nov. sp. isolated from sea sand.</title>
        <authorList>
            <person name="Kim J."/>
            <person name="Jeong S.E."/>
            <person name="Jung H.S."/>
            <person name="Jeon C.O."/>
        </authorList>
    </citation>
    <scope>NUCLEOTIDE SEQUENCE [LARGE SCALE GENOMIC DNA]</scope>
    <source>
        <strain evidence="1 2">DP05</strain>
    </source>
</reference>
<dbReference type="InterPro" id="IPR050049">
    <property type="entry name" value="Dodecin_bact"/>
</dbReference>
<comment type="caution">
    <text evidence="1">The sequence shown here is derived from an EMBL/GenBank/DDBJ whole genome shotgun (WGS) entry which is preliminary data.</text>
</comment>
<proteinExistence type="predicted"/>
<accession>A0A6L8WB46</accession>
<dbReference type="InterPro" id="IPR025543">
    <property type="entry name" value="Dodecin-like"/>
</dbReference>
<evidence type="ECO:0000313" key="1">
    <source>
        <dbReference type="EMBL" id="MZR31680.1"/>
    </source>
</evidence>
<organism evidence="1 2">
    <name type="scientific">Sneathiella litorea</name>
    <dbReference type="NCBI Taxonomy" id="2606216"/>
    <lineage>
        <taxon>Bacteria</taxon>
        <taxon>Pseudomonadati</taxon>
        <taxon>Pseudomonadota</taxon>
        <taxon>Alphaproteobacteria</taxon>
        <taxon>Sneathiellales</taxon>
        <taxon>Sneathiellaceae</taxon>
        <taxon>Sneathiella</taxon>
    </lineage>
</organism>
<evidence type="ECO:0008006" key="3">
    <source>
        <dbReference type="Google" id="ProtNLM"/>
    </source>
</evidence>
<dbReference type="Gene3D" id="3.30.1660.10">
    <property type="entry name" value="Flavin-binding protein dodecin"/>
    <property type="match status" value="1"/>
</dbReference>
<gene>
    <name evidence="1" type="ORF">GQE98_13645</name>
</gene>
<dbReference type="PANTHER" id="PTHR39324">
    <property type="entry name" value="CALCIUM DODECIN"/>
    <property type="match status" value="1"/>
</dbReference>
<dbReference type="InterPro" id="IPR009923">
    <property type="entry name" value="Dodecin"/>
</dbReference>
<dbReference type="PANTHER" id="PTHR39324:SF1">
    <property type="entry name" value="CALCIUM DODECIN"/>
    <property type="match status" value="1"/>
</dbReference>
<dbReference type="Proteomes" id="UP000476030">
    <property type="component" value="Unassembled WGS sequence"/>
</dbReference>